<organism evidence="1 2">
    <name type="scientific">Candidatus Methylomirabilis lanthanidiphila</name>
    <dbReference type="NCBI Taxonomy" id="2211376"/>
    <lineage>
        <taxon>Bacteria</taxon>
        <taxon>Candidatus Methylomirabilota</taxon>
        <taxon>Candidatus Methylomirabilia</taxon>
        <taxon>Candidatus Methylomirabilales</taxon>
        <taxon>Candidatus Methylomirabilaceae</taxon>
        <taxon>Candidatus Methylomirabilis</taxon>
    </lineage>
</organism>
<proteinExistence type="predicted"/>
<reference evidence="1 2" key="1">
    <citation type="submission" date="2019-07" db="EMBL/GenBank/DDBJ databases">
        <authorList>
            <person name="Cremers G."/>
        </authorList>
    </citation>
    <scope>NUCLEOTIDE SEQUENCE [LARGE SCALE GENOMIC DNA]</scope>
</reference>
<dbReference type="AlphaFoldDB" id="A0A564ZFH3"/>
<gene>
    <name evidence="1" type="ORF">MELA_00261</name>
</gene>
<evidence type="ECO:0000313" key="2">
    <source>
        <dbReference type="Proteomes" id="UP000334340"/>
    </source>
</evidence>
<name>A0A564ZFH3_9BACT</name>
<sequence length="85" mass="8877">MNINLHIERLVLDGISLPPGDRPLLQAAMEAELTRLLASSGLSDELHSGGALYGVRTAGIQLANDEKPSRLGQQIAGAVYGGIGK</sequence>
<evidence type="ECO:0000313" key="1">
    <source>
        <dbReference type="EMBL" id="VUZ83903.1"/>
    </source>
</evidence>
<protein>
    <submittedName>
        <fullName evidence="1">Uncharacterized protein</fullName>
    </submittedName>
</protein>
<dbReference type="Proteomes" id="UP000334340">
    <property type="component" value="Unassembled WGS sequence"/>
</dbReference>
<keyword evidence="2" id="KW-1185">Reference proteome</keyword>
<accession>A0A564ZFH3</accession>
<dbReference type="EMBL" id="CABIKM010000003">
    <property type="protein sequence ID" value="VUZ83903.1"/>
    <property type="molecule type" value="Genomic_DNA"/>
</dbReference>